<keyword evidence="7 8" id="KW-0349">Heme</keyword>
<reference evidence="10" key="1">
    <citation type="submission" date="2022-01" db="EMBL/GenBank/DDBJ databases">
        <authorList>
            <person name="King R."/>
        </authorList>
    </citation>
    <scope>NUCLEOTIDE SEQUENCE</scope>
</reference>
<dbReference type="InterPro" id="IPR001128">
    <property type="entry name" value="Cyt_P450"/>
</dbReference>
<dbReference type="PRINTS" id="PR00385">
    <property type="entry name" value="P450"/>
</dbReference>
<dbReference type="InterPro" id="IPR017972">
    <property type="entry name" value="Cyt_P450_CS"/>
</dbReference>
<evidence type="ECO:0000313" key="10">
    <source>
        <dbReference type="EMBL" id="CAH1118682.1"/>
    </source>
</evidence>
<protein>
    <recommendedName>
        <fullName evidence="12">Cytochrome P450</fullName>
    </recommendedName>
</protein>
<dbReference type="Gene3D" id="1.10.630.10">
    <property type="entry name" value="Cytochrome P450"/>
    <property type="match status" value="1"/>
</dbReference>
<organism evidence="10 11">
    <name type="scientific">Phaedon cochleariae</name>
    <name type="common">Mustard beetle</name>
    <dbReference type="NCBI Taxonomy" id="80249"/>
    <lineage>
        <taxon>Eukaryota</taxon>
        <taxon>Metazoa</taxon>
        <taxon>Ecdysozoa</taxon>
        <taxon>Arthropoda</taxon>
        <taxon>Hexapoda</taxon>
        <taxon>Insecta</taxon>
        <taxon>Pterygota</taxon>
        <taxon>Neoptera</taxon>
        <taxon>Endopterygota</taxon>
        <taxon>Coleoptera</taxon>
        <taxon>Polyphaga</taxon>
        <taxon>Cucujiformia</taxon>
        <taxon>Chrysomeloidea</taxon>
        <taxon>Chrysomelidae</taxon>
        <taxon>Chrysomelinae</taxon>
        <taxon>Chrysomelini</taxon>
        <taxon>Phaedon</taxon>
    </lineage>
</organism>
<dbReference type="GO" id="GO:0016705">
    <property type="term" value="F:oxidoreductase activity, acting on paired donors, with incorporation or reduction of molecular oxygen"/>
    <property type="evidence" value="ECO:0007669"/>
    <property type="project" value="InterPro"/>
</dbReference>
<evidence type="ECO:0000256" key="7">
    <source>
        <dbReference type="PIRSR" id="PIRSR602401-1"/>
    </source>
</evidence>
<evidence type="ECO:0000256" key="9">
    <source>
        <dbReference type="SAM" id="Phobius"/>
    </source>
</evidence>
<keyword evidence="9" id="KW-0812">Transmembrane</keyword>
<evidence type="ECO:0000256" key="8">
    <source>
        <dbReference type="RuleBase" id="RU000461"/>
    </source>
</evidence>
<dbReference type="PROSITE" id="PS00086">
    <property type="entry name" value="CYTOCHROME_P450"/>
    <property type="match status" value="1"/>
</dbReference>
<dbReference type="GO" id="GO:0004497">
    <property type="term" value="F:monooxygenase activity"/>
    <property type="evidence" value="ECO:0007669"/>
    <property type="project" value="UniProtKB-KW"/>
</dbReference>
<dbReference type="PRINTS" id="PR00463">
    <property type="entry name" value="EP450I"/>
</dbReference>
<dbReference type="PANTHER" id="PTHR24303">
    <property type="entry name" value="HEME-BINDING MONOOXYGENASE FAMILY"/>
    <property type="match status" value="1"/>
</dbReference>
<feature type="transmembrane region" description="Helical" evidence="9">
    <location>
        <begin position="12"/>
        <end position="31"/>
    </location>
</feature>
<dbReference type="InterPro" id="IPR036396">
    <property type="entry name" value="Cyt_P450_sf"/>
</dbReference>
<keyword evidence="5 7" id="KW-0408">Iron</keyword>
<evidence type="ECO:0008006" key="12">
    <source>
        <dbReference type="Google" id="ProtNLM"/>
    </source>
</evidence>
<dbReference type="GO" id="GO:0020037">
    <property type="term" value="F:heme binding"/>
    <property type="evidence" value="ECO:0007669"/>
    <property type="project" value="InterPro"/>
</dbReference>
<keyword evidence="6 8" id="KW-0503">Monooxygenase</keyword>
<evidence type="ECO:0000256" key="6">
    <source>
        <dbReference type="ARBA" id="ARBA00023033"/>
    </source>
</evidence>
<evidence type="ECO:0000256" key="1">
    <source>
        <dbReference type="ARBA" id="ARBA00001971"/>
    </source>
</evidence>
<dbReference type="PANTHER" id="PTHR24303:SF27">
    <property type="entry name" value="CYTOCHROME P450 307B1"/>
    <property type="match status" value="1"/>
</dbReference>
<accession>A0A9P0GN15</accession>
<evidence type="ECO:0000256" key="4">
    <source>
        <dbReference type="ARBA" id="ARBA00023002"/>
    </source>
</evidence>
<keyword evidence="4 8" id="KW-0560">Oxidoreductase</keyword>
<dbReference type="Proteomes" id="UP001153737">
    <property type="component" value="Chromosome 11"/>
</dbReference>
<evidence type="ECO:0000256" key="2">
    <source>
        <dbReference type="ARBA" id="ARBA00010617"/>
    </source>
</evidence>
<comment type="similarity">
    <text evidence="2 8">Belongs to the cytochrome P450 family.</text>
</comment>
<dbReference type="Pfam" id="PF00067">
    <property type="entry name" value="p450"/>
    <property type="match status" value="1"/>
</dbReference>
<feature type="binding site" description="axial binding residue" evidence="7">
    <location>
        <position position="451"/>
    </location>
    <ligand>
        <name>heme</name>
        <dbReference type="ChEBI" id="CHEBI:30413"/>
    </ligand>
    <ligandPart>
        <name>Fe</name>
        <dbReference type="ChEBI" id="CHEBI:18248"/>
    </ligandPart>
</feature>
<dbReference type="OrthoDB" id="1470350at2759"/>
<gene>
    <name evidence="10" type="ORF">PHAECO_LOCUS2394</name>
</gene>
<keyword evidence="9" id="KW-0472">Membrane</keyword>
<evidence type="ECO:0000256" key="5">
    <source>
        <dbReference type="ARBA" id="ARBA00023004"/>
    </source>
</evidence>
<sequence length="503" mass="57361">MFFLAASISSTNILLILAIVALPLLCIEIYYRNKQKAHKLTKDGLRQAPTPRKLPILGHLHLLGGYEVPYQAFSALGEKFGNVVNLQLGNVKCVVLNGQANIREALVTKGHHFDSRPNFQRYQQLFSGNKENSLAFCDWSDIQKARRDMLKTHTFPRAFTNKYTTLEYLISSRTEAMIAQIEPNQTTELKPLILAHCANVFLSHFCTRSFESNNKGFIEMIENFDEIFYEVNQGHAADFLPFLMPLHKKNLQRMSKLTHEIRDFVEKEVIGDRFESFDVESEPEDYVESLIQHVKCGKSPDLSWDSAMFALEDIIGGHTAVGNFLMKLFGFLVSEPEVQRKIQEEIDEAVENGRLVTIGDRNNMPYTEAVIFEAVRLIASPIVPRVANQDSSIDGYSIEKGSVMFLNNYDLSMSNELWDKPQEFLPERFIKNGRVVKPEYFLPFGGGRRSCLGYRMVQLISFGFLGGLMQNFSIVPVENESYKVPIGSLALKKDTFKFCFVRR</sequence>
<dbReference type="EMBL" id="OU896717">
    <property type="protein sequence ID" value="CAH1118682.1"/>
    <property type="molecule type" value="Genomic_DNA"/>
</dbReference>
<dbReference type="AlphaFoldDB" id="A0A9P0GN15"/>
<dbReference type="SUPFAM" id="SSF48264">
    <property type="entry name" value="Cytochrome P450"/>
    <property type="match status" value="1"/>
</dbReference>
<proteinExistence type="inferred from homology"/>
<keyword evidence="3 7" id="KW-0479">Metal-binding</keyword>
<name>A0A9P0GN15_PHACE</name>
<dbReference type="CDD" id="cd20617">
    <property type="entry name" value="CYP1_2-like"/>
    <property type="match status" value="1"/>
</dbReference>
<keyword evidence="9" id="KW-1133">Transmembrane helix</keyword>
<keyword evidence="11" id="KW-1185">Reference proteome</keyword>
<reference evidence="10" key="2">
    <citation type="submission" date="2022-10" db="EMBL/GenBank/DDBJ databases">
        <authorList>
            <consortium name="ENA_rothamsted_submissions"/>
            <consortium name="culmorum"/>
            <person name="King R."/>
        </authorList>
    </citation>
    <scope>NUCLEOTIDE SEQUENCE</scope>
</reference>
<evidence type="ECO:0000256" key="3">
    <source>
        <dbReference type="ARBA" id="ARBA00022723"/>
    </source>
</evidence>
<comment type="cofactor">
    <cofactor evidence="1 7">
        <name>heme</name>
        <dbReference type="ChEBI" id="CHEBI:30413"/>
    </cofactor>
</comment>
<dbReference type="GO" id="GO:0005506">
    <property type="term" value="F:iron ion binding"/>
    <property type="evidence" value="ECO:0007669"/>
    <property type="project" value="InterPro"/>
</dbReference>
<evidence type="ECO:0000313" key="11">
    <source>
        <dbReference type="Proteomes" id="UP001153737"/>
    </source>
</evidence>
<dbReference type="InterPro" id="IPR002401">
    <property type="entry name" value="Cyt_P450_E_grp-I"/>
</dbReference>